<keyword evidence="2" id="KW-0238">DNA-binding</keyword>
<evidence type="ECO:0000256" key="1">
    <source>
        <dbReference type="ARBA" id="ARBA00023015"/>
    </source>
</evidence>
<evidence type="ECO:0000313" key="7">
    <source>
        <dbReference type="Proteomes" id="UP001610990"/>
    </source>
</evidence>
<gene>
    <name evidence="6" type="ORF">ACH4GP_10655</name>
</gene>
<organism evidence="6 7">
    <name type="scientific">Streptomyces celluloflavus</name>
    <dbReference type="NCBI Taxonomy" id="58344"/>
    <lineage>
        <taxon>Bacteria</taxon>
        <taxon>Bacillati</taxon>
        <taxon>Actinomycetota</taxon>
        <taxon>Actinomycetes</taxon>
        <taxon>Kitasatosporales</taxon>
        <taxon>Streptomycetaceae</taxon>
        <taxon>Streptomyces</taxon>
    </lineage>
</organism>
<feature type="compositionally biased region" description="Basic residues" evidence="4">
    <location>
        <begin position="95"/>
        <end position="104"/>
    </location>
</feature>
<comment type="caution">
    <text evidence="6">The sequence shown here is derived from an EMBL/GenBank/DDBJ whole genome shotgun (WGS) entry which is preliminary data.</text>
</comment>
<dbReference type="SUPFAM" id="SSF46785">
    <property type="entry name" value="Winged helix' DNA-binding domain"/>
    <property type="match status" value="1"/>
</dbReference>
<dbReference type="PROSITE" id="PS50987">
    <property type="entry name" value="HTH_ARSR_2"/>
    <property type="match status" value="1"/>
</dbReference>
<dbReference type="Proteomes" id="UP001610990">
    <property type="component" value="Unassembled WGS sequence"/>
</dbReference>
<accession>A0ABW7R9U6</accession>
<dbReference type="InterPro" id="IPR011991">
    <property type="entry name" value="ArsR-like_HTH"/>
</dbReference>
<dbReference type="PANTHER" id="PTHR43132:SF2">
    <property type="entry name" value="ARSENICAL RESISTANCE OPERON REPRESSOR ARSR-RELATED"/>
    <property type="match status" value="1"/>
</dbReference>
<dbReference type="InterPro" id="IPR036390">
    <property type="entry name" value="WH_DNA-bd_sf"/>
</dbReference>
<dbReference type="PANTHER" id="PTHR43132">
    <property type="entry name" value="ARSENICAL RESISTANCE OPERON REPRESSOR ARSR-RELATED"/>
    <property type="match status" value="1"/>
</dbReference>
<dbReference type="SMART" id="SM00419">
    <property type="entry name" value="HTH_CRP"/>
    <property type="match status" value="1"/>
</dbReference>
<keyword evidence="7" id="KW-1185">Reference proteome</keyword>
<dbReference type="InterPro" id="IPR001845">
    <property type="entry name" value="HTH_ArsR_DNA-bd_dom"/>
</dbReference>
<dbReference type="NCBIfam" id="NF033788">
    <property type="entry name" value="HTH_metalloreg"/>
    <property type="match status" value="1"/>
</dbReference>
<evidence type="ECO:0000256" key="2">
    <source>
        <dbReference type="ARBA" id="ARBA00023125"/>
    </source>
</evidence>
<feature type="domain" description="HTH arsR-type" evidence="5">
    <location>
        <begin position="8"/>
        <end position="102"/>
    </location>
</feature>
<sequence length="138" mass="14915">MTTDDHDPDAATLDRAAAVFRLLSSPVRLHLAWLLSTREHSVTELAERVGASLPTVSRHLATMQRAGQVRSRPRDRHRLYTAADPGLLAVVRHVIPHPPHHRPPHPGPPAATETDGRDRTEVGTETDGRDGGGGGEDG</sequence>
<dbReference type="InterPro" id="IPR036388">
    <property type="entry name" value="WH-like_DNA-bd_sf"/>
</dbReference>
<dbReference type="SMART" id="SM00418">
    <property type="entry name" value="HTH_ARSR"/>
    <property type="match status" value="1"/>
</dbReference>
<dbReference type="RefSeq" id="WP_367433785.1">
    <property type="nucleotide sequence ID" value="NZ_CP108413.1"/>
</dbReference>
<name>A0ABW7R9U6_9ACTN</name>
<evidence type="ECO:0000313" key="6">
    <source>
        <dbReference type="EMBL" id="MFH8584841.1"/>
    </source>
</evidence>
<keyword evidence="3" id="KW-0804">Transcription</keyword>
<dbReference type="InterPro" id="IPR012318">
    <property type="entry name" value="HTH_CRP"/>
</dbReference>
<dbReference type="PRINTS" id="PR00778">
    <property type="entry name" value="HTHARSR"/>
</dbReference>
<reference evidence="6 7" key="1">
    <citation type="submission" date="2024-10" db="EMBL/GenBank/DDBJ databases">
        <title>The Natural Products Discovery Center: Release of the First 8490 Sequenced Strains for Exploring Actinobacteria Biosynthetic Diversity.</title>
        <authorList>
            <person name="Kalkreuter E."/>
            <person name="Kautsar S.A."/>
            <person name="Yang D."/>
            <person name="Bader C.D."/>
            <person name="Teijaro C.N."/>
            <person name="Fluegel L."/>
            <person name="Davis C.M."/>
            <person name="Simpson J.R."/>
            <person name="Lauterbach L."/>
            <person name="Steele A.D."/>
            <person name="Gui C."/>
            <person name="Meng S."/>
            <person name="Li G."/>
            <person name="Viehrig K."/>
            <person name="Ye F."/>
            <person name="Su P."/>
            <person name="Kiefer A.F."/>
            <person name="Nichols A."/>
            <person name="Cepeda A.J."/>
            <person name="Yan W."/>
            <person name="Fan B."/>
            <person name="Jiang Y."/>
            <person name="Adhikari A."/>
            <person name="Zheng C.-J."/>
            <person name="Schuster L."/>
            <person name="Cowan T.M."/>
            <person name="Smanski M.J."/>
            <person name="Chevrette M.G."/>
            <person name="De Carvalho L.P.S."/>
            <person name="Shen B."/>
        </authorList>
    </citation>
    <scope>NUCLEOTIDE SEQUENCE [LARGE SCALE GENOMIC DNA]</scope>
    <source>
        <strain evidence="6 7">NPDC018013</strain>
    </source>
</reference>
<dbReference type="EMBL" id="JBIRGH010000005">
    <property type="protein sequence ID" value="MFH8584841.1"/>
    <property type="molecule type" value="Genomic_DNA"/>
</dbReference>
<dbReference type="InterPro" id="IPR051011">
    <property type="entry name" value="Metal_resp_trans_reg"/>
</dbReference>
<dbReference type="CDD" id="cd00090">
    <property type="entry name" value="HTH_ARSR"/>
    <property type="match status" value="1"/>
</dbReference>
<dbReference type="Pfam" id="PF12840">
    <property type="entry name" value="HTH_20"/>
    <property type="match status" value="1"/>
</dbReference>
<feature type="compositionally biased region" description="Basic and acidic residues" evidence="4">
    <location>
        <begin position="114"/>
        <end position="130"/>
    </location>
</feature>
<feature type="region of interest" description="Disordered" evidence="4">
    <location>
        <begin position="95"/>
        <end position="138"/>
    </location>
</feature>
<evidence type="ECO:0000256" key="4">
    <source>
        <dbReference type="SAM" id="MobiDB-lite"/>
    </source>
</evidence>
<keyword evidence="1" id="KW-0805">Transcription regulation</keyword>
<protein>
    <submittedName>
        <fullName evidence="6">ArsR/SmtB family transcription factor</fullName>
    </submittedName>
</protein>
<proteinExistence type="predicted"/>
<dbReference type="Gene3D" id="1.10.10.10">
    <property type="entry name" value="Winged helix-like DNA-binding domain superfamily/Winged helix DNA-binding domain"/>
    <property type="match status" value="1"/>
</dbReference>
<evidence type="ECO:0000259" key="5">
    <source>
        <dbReference type="PROSITE" id="PS50987"/>
    </source>
</evidence>
<evidence type="ECO:0000256" key="3">
    <source>
        <dbReference type="ARBA" id="ARBA00023163"/>
    </source>
</evidence>